<dbReference type="PANTHER" id="PTHR12015">
    <property type="entry name" value="SMALL INDUCIBLE CYTOKINE A"/>
    <property type="match status" value="1"/>
</dbReference>
<evidence type="ECO:0000313" key="5">
    <source>
        <dbReference type="Proteomes" id="UP000694383"/>
    </source>
</evidence>
<evidence type="ECO:0000256" key="2">
    <source>
        <dbReference type="SAM" id="SignalP"/>
    </source>
</evidence>
<dbReference type="GO" id="GO:0006955">
    <property type="term" value="P:immune response"/>
    <property type="evidence" value="ECO:0007669"/>
    <property type="project" value="InterPro"/>
</dbReference>
<name>A0A8C7Z6M3_9TELE</name>
<feature type="chain" id="PRO_5034301641" evidence="2">
    <location>
        <begin position="19"/>
        <end position="109"/>
    </location>
</feature>
<dbReference type="PANTHER" id="PTHR12015:SF186">
    <property type="entry name" value="C-C MOTIF CHEMOKINE 21-LIKE-RELATED"/>
    <property type="match status" value="1"/>
</dbReference>
<keyword evidence="5" id="KW-1185">Reference proteome</keyword>
<dbReference type="InterPro" id="IPR001811">
    <property type="entry name" value="Chemokine_IL8-like_dom"/>
</dbReference>
<evidence type="ECO:0000313" key="4">
    <source>
        <dbReference type="Ensembl" id="ENSOSIP00000039102.1"/>
    </source>
</evidence>
<evidence type="ECO:0000256" key="1">
    <source>
        <dbReference type="ARBA" id="ARBA00022514"/>
    </source>
</evidence>
<dbReference type="Gene3D" id="2.40.50.40">
    <property type="match status" value="1"/>
</dbReference>
<dbReference type="Ensembl" id="ENSOSIT00000041216.1">
    <property type="protein sequence ID" value="ENSOSIP00000039102.1"/>
    <property type="gene ID" value="ENSOSIG00000019229.1"/>
</dbReference>
<dbReference type="InterPro" id="IPR036048">
    <property type="entry name" value="Interleukin_8-like_sf"/>
</dbReference>
<feature type="domain" description="Chemokine interleukin-8-like" evidence="3">
    <location>
        <begin position="24"/>
        <end position="86"/>
    </location>
</feature>
<feature type="signal peptide" evidence="2">
    <location>
        <begin position="1"/>
        <end position="18"/>
    </location>
</feature>
<dbReference type="SMART" id="SM00199">
    <property type="entry name" value="SCY"/>
    <property type="match status" value="1"/>
</dbReference>
<dbReference type="GO" id="GO:0048538">
    <property type="term" value="P:thymus development"/>
    <property type="evidence" value="ECO:0007669"/>
    <property type="project" value="Ensembl"/>
</dbReference>
<proteinExistence type="predicted"/>
<sequence length="109" mass="12154">MRFHALSLLLILCCVCLAATQVSYDDCCLKYVRKLSRSTQKHAIAYKIQKADGGCNISALVFIMKRGRMICANPNETWAVTLKENLDAKSAKPIPRNSKKVTATHSLVR</sequence>
<dbReference type="Pfam" id="PF00048">
    <property type="entry name" value="IL8"/>
    <property type="match status" value="1"/>
</dbReference>
<dbReference type="CDD" id="cd00169">
    <property type="entry name" value="Chemokine"/>
    <property type="match status" value="1"/>
</dbReference>
<dbReference type="GO" id="GO:0008009">
    <property type="term" value="F:chemokine activity"/>
    <property type="evidence" value="ECO:0007669"/>
    <property type="project" value="InterPro"/>
</dbReference>
<dbReference type="GeneTree" id="ENSGT00900000141362"/>
<keyword evidence="2" id="KW-0732">Signal</keyword>
<accession>A0A8C7Z6M3</accession>
<dbReference type="Proteomes" id="UP000694383">
    <property type="component" value="Unplaced"/>
</dbReference>
<keyword evidence="1" id="KW-0202">Cytokine</keyword>
<dbReference type="SUPFAM" id="SSF54117">
    <property type="entry name" value="Interleukin 8-like chemokines"/>
    <property type="match status" value="1"/>
</dbReference>
<reference evidence="4" key="2">
    <citation type="submission" date="2025-09" db="UniProtKB">
        <authorList>
            <consortium name="Ensembl"/>
        </authorList>
    </citation>
    <scope>IDENTIFICATION</scope>
</reference>
<organism evidence="4 5">
    <name type="scientific">Oryzias sinensis</name>
    <name type="common">Chinese medaka</name>
    <dbReference type="NCBI Taxonomy" id="183150"/>
    <lineage>
        <taxon>Eukaryota</taxon>
        <taxon>Metazoa</taxon>
        <taxon>Chordata</taxon>
        <taxon>Craniata</taxon>
        <taxon>Vertebrata</taxon>
        <taxon>Euteleostomi</taxon>
        <taxon>Actinopterygii</taxon>
        <taxon>Neopterygii</taxon>
        <taxon>Teleostei</taxon>
        <taxon>Neoteleostei</taxon>
        <taxon>Acanthomorphata</taxon>
        <taxon>Ovalentaria</taxon>
        <taxon>Atherinomorphae</taxon>
        <taxon>Beloniformes</taxon>
        <taxon>Adrianichthyidae</taxon>
        <taxon>Oryziinae</taxon>
        <taxon>Oryzias</taxon>
    </lineage>
</organism>
<protein>
    <submittedName>
        <fullName evidence="4">Chemokine (C-C motif) ligand 25a</fullName>
    </submittedName>
</protein>
<dbReference type="GO" id="GO:0005615">
    <property type="term" value="C:extracellular space"/>
    <property type="evidence" value="ECO:0007669"/>
    <property type="project" value="UniProtKB-KW"/>
</dbReference>
<dbReference type="AlphaFoldDB" id="A0A8C7Z6M3"/>
<dbReference type="GO" id="GO:0072679">
    <property type="term" value="P:thymocyte migration"/>
    <property type="evidence" value="ECO:0007669"/>
    <property type="project" value="Ensembl"/>
</dbReference>
<evidence type="ECO:0000259" key="3">
    <source>
        <dbReference type="SMART" id="SM00199"/>
    </source>
</evidence>
<dbReference type="InterPro" id="IPR039809">
    <property type="entry name" value="Chemokine_b/g/d"/>
</dbReference>
<dbReference type="GO" id="GO:0097535">
    <property type="term" value="P:lymphoid lineage cell migration into thymus"/>
    <property type="evidence" value="ECO:0007669"/>
    <property type="project" value="Ensembl"/>
</dbReference>
<reference evidence="4" key="1">
    <citation type="submission" date="2025-08" db="UniProtKB">
        <authorList>
            <consortium name="Ensembl"/>
        </authorList>
    </citation>
    <scope>IDENTIFICATION</scope>
</reference>